<dbReference type="EC" id="2.1.1.-" evidence="3"/>
<keyword evidence="4" id="KW-1185">Reference proteome</keyword>
<accession>A0ABW2RZP2</accession>
<dbReference type="SUPFAM" id="SSF46785">
    <property type="entry name" value="Winged helix' DNA-binding domain"/>
    <property type="match status" value="1"/>
</dbReference>
<evidence type="ECO:0000259" key="2">
    <source>
        <dbReference type="Pfam" id="PF21320"/>
    </source>
</evidence>
<dbReference type="InterPro" id="IPR053173">
    <property type="entry name" value="SAM-binding_MTase"/>
</dbReference>
<name>A0ABW2RZP2_9NOCA</name>
<dbReference type="PANTHER" id="PTHR45128">
    <property type="entry name" value="METHYLTRANSFERASE TYPE 11"/>
    <property type="match status" value="1"/>
</dbReference>
<dbReference type="InterPro" id="IPR036390">
    <property type="entry name" value="WH_DNA-bd_sf"/>
</dbReference>
<protein>
    <submittedName>
        <fullName evidence="3">SAM-dependent methyltransferase</fullName>
        <ecNumber evidence="3">2.1.1.-</ecNumber>
    </submittedName>
</protein>
<comment type="caution">
    <text evidence="3">The sequence shown here is derived from an EMBL/GenBank/DDBJ whole genome shotgun (WGS) entry which is preliminary data.</text>
</comment>
<proteinExistence type="predicted"/>
<dbReference type="GO" id="GO:0032259">
    <property type="term" value="P:methylation"/>
    <property type="evidence" value="ECO:0007669"/>
    <property type="project" value="UniProtKB-KW"/>
</dbReference>
<evidence type="ECO:0000313" key="4">
    <source>
        <dbReference type="Proteomes" id="UP001596484"/>
    </source>
</evidence>
<dbReference type="GO" id="GO:0008168">
    <property type="term" value="F:methyltransferase activity"/>
    <property type="evidence" value="ECO:0007669"/>
    <property type="project" value="UniProtKB-KW"/>
</dbReference>
<dbReference type="Pfam" id="PF21320">
    <property type="entry name" value="WHD_Rv2258c"/>
    <property type="match status" value="1"/>
</dbReference>
<evidence type="ECO:0000313" key="3">
    <source>
        <dbReference type="EMBL" id="MFC7449304.1"/>
    </source>
</evidence>
<dbReference type="PANTHER" id="PTHR45128:SF2">
    <property type="entry name" value="METHYLTRANSFERASE DOMAIN-CONTAINING PROTEIN"/>
    <property type="match status" value="1"/>
</dbReference>
<dbReference type="InterPro" id="IPR013217">
    <property type="entry name" value="Methyltransf_12"/>
</dbReference>
<dbReference type="Pfam" id="PF08242">
    <property type="entry name" value="Methyltransf_12"/>
    <property type="match status" value="1"/>
</dbReference>
<dbReference type="EMBL" id="JBHTCS010000017">
    <property type="protein sequence ID" value="MFC7449304.1"/>
    <property type="molecule type" value="Genomic_DNA"/>
</dbReference>
<evidence type="ECO:0000259" key="1">
    <source>
        <dbReference type="Pfam" id="PF08242"/>
    </source>
</evidence>
<dbReference type="InterPro" id="IPR029063">
    <property type="entry name" value="SAM-dependent_MTases_sf"/>
</dbReference>
<gene>
    <name evidence="3" type="ORF">ACFQS9_15525</name>
</gene>
<feature type="domain" description="Methyltransferase type 12" evidence="1">
    <location>
        <begin position="180"/>
        <end position="274"/>
    </location>
</feature>
<dbReference type="InterPro" id="IPR048711">
    <property type="entry name" value="WHD_Rv2258c"/>
</dbReference>
<keyword evidence="3" id="KW-0808">Transferase</keyword>
<feature type="domain" description="S-adenosylmethionine-dependent methyltransferase Rv2258c-like winged HTH" evidence="2">
    <location>
        <begin position="27"/>
        <end position="93"/>
    </location>
</feature>
<organism evidence="3 4">
    <name type="scientific">Rhodococcus daqingensis</name>
    <dbReference type="NCBI Taxonomy" id="2479363"/>
    <lineage>
        <taxon>Bacteria</taxon>
        <taxon>Bacillati</taxon>
        <taxon>Actinomycetota</taxon>
        <taxon>Actinomycetes</taxon>
        <taxon>Mycobacteriales</taxon>
        <taxon>Nocardiaceae</taxon>
        <taxon>Rhodococcus</taxon>
    </lineage>
</organism>
<sequence>MTSTPTTDELAERLFSAVVDTLEVASVHLGARLGFYRALADAGDATAGELAARTGTVSRCVREWLEQQAVAGLLSVDEPDAPADLRRYRIPTAHLPVLVDQDDLRYLTPLASLAIGVVKPDDAIVHAFRTGTGVPYEAYQVHTEIGAINRPQFVNLVTDWLGSVPEIDLRLRRPDARVADIACGTAWSSIAIAQAYPETTIDALDVDAASIQAALANVAATGLTDRVRPIVQDAANPDLPGPYDLVTIFEALHDMSHPVEALRAARASLADGGSVLVADERVAERFTAPCDEIERLNYGWSILHCLLVGMTDPGSAATGTVIRPATVCDYAAQAGFTRTDILTIEHEFWRFYRLVP</sequence>
<dbReference type="CDD" id="cd02440">
    <property type="entry name" value="AdoMet_MTases"/>
    <property type="match status" value="1"/>
</dbReference>
<keyword evidence="3" id="KW-0489">Methyltransferase</keyword>
<dbReference type="RefSeq" id="WP_378406163.1">
    <property type="nucleotide sequence ID" value="NZ_JBHTCS010000017.1"/>
</dbReference>
<dbReference type="Proteomes" id="UP001596484">
    <property type="component" value="Unassembled WGS sequence"/>
</dbReference>
<dbReference type="SUPFAM" id="SSF53335">
    <property type="entry name" value="S-adenosyl-L-methionine-dependent methyltransferases"/>
    <property type="match status" value="1"/>
</dbReference>
<reference evidence="4" key="1">
    <citation type="journal article" date="2019" name="Int. J. Syst. Evol. Microbiol.">
        <title>The Global Catalogue of Microorganisms (GCM) 10K type strain sequencing project: providing services to taxonomists for standard genome sequencing and annotation.</title>
        <authorList>
            <consortium name="The Broad Institute Genomics Platform"/>
            <consortium name="The Broad Institute Genome Sequencing Center for Infectious Disease"/>
            <person name="Wu L."/>
            <person name="Ma J."/>
        </authorList>
    </citation>
    <scope>NUCLEOTIDE SEQUENCE [LARGE SCALE GENOMIC DNA]</scope>
    <source>
        <strain evidence="4">ICMP 19430</strain>
    </source>
</reference>
<dbReference type="Gene3D" id="3.40.50.150">
    <property type="entry name" value="Vaccinia Virus protein VP39"/>
    <property type="match status" value="1"/>
</dbReference>